<gene>
    <name evidence="5" type="ORF">E7027_04200</name>
</gene>
<evidence type="ECO:0000313" key="6">
    <source>
        <dbReference type="Proteomes" id="UP000725649"/>
    </source>
</evidence>
<comment type="similarity">
    <text evidence="1 3">Belongs to the thiolase-like superfamily. Beta-ketoacyl-ACP synthases family.</text>
</comment>
<evidence type="ECO:0000313" key="5">
    <source>
        <dbReference type="EMBL" id="MBE6421316.1"/>
    </source>
</evidence>
<dbReference type="PROSITE" id="PS52004">
    <property type="entry name" value="KS3_2"/>
    <property type="match status" value="1"/>
</dbReference>
<dbReference type="InterPro" id="IPR014031">
    <property type="entry name" value="Ketoacyl_synth_C"/>
</dbReference>
<evidence type="ECO:0000256" key="3">
    <source>
        <dbReference type="RuleBase" id="RU003694"/>
    </source>
</evidence>
<reference evidence="5" key="1">
    <citation type="submission" date="2019-04" db="EMBL/GenBank/DDBJ databases">
        <title>Evolution of Biomass-Degrading Anaerobic Consortia Revealed by Metagenomics.</title>
        <authorList>
            <person name="Peng X."/>
        </authorList>
    </citation>
    <scope>NUCLEOTIDE SEQUENCE</scope>
    <source>
        <strain evidence="5">SIG66</strain>
    </source>
</reference>
<sequence length="409" mass="43722">MTNSFSNPKVVITAMGAVSPYGAGVPALLDGLFAGESCCHTVAELEALPMVKTKVAVTVPEMDFSYIPRRDRRSMSRMAKYAYAAAQETLKSAGYDTPPQGLGFFMGSTLNSISVWMEICGHCHNGHLELVKTSDFLQIMNHSPLATVSQALKINGPCVGASDACATGLMNIGLAYLAVKSGFVKQALCGGTEEYHPMFSACFDIMQATSHNFNTSPKEACRPFDKDRTGLVCSEGCGLLFLETEENAKARGAHILAEIIGFASNTETENMAYPSAETLRECMQAALQDAHITPDQVDLLNAHATGTVIGDIAETQAAQAVFGPAICVNSLKGHLGHTMGASGSLETIACVDMLNRQTLIGTKNLQTPDDRCAQVRFVTQNETRPVNIILKNSFAIGGNNCSLVLRRPL</sequence>
<dbReference type="GO" id="GO:0004315">
    <property type="term" value="F:3-oxoacyl-[acyl-carrier-protein] synthase activity"/>
    <property type="evidence" value="ECO:0007669"/>
    <property type="project" value="InterPro"/>
</dbReference>
<dbReference type="AlphaFoldDB" id="A0A928HG38"/>
<dbReference type="Pfam" id="PF00109">
    <property type="entry name" value="ketoacyl-synt"/>
    <property type="match status" value="1"/>
</dbReference>
<feature type="domain" description="Ketosynthase family 3 (KS3)" evidence="4">
    <location>
        <begin position="7"/>
        <end position="407"/>
    </location>
</feature>
<dbReference type="GO" id="GO:0006633">
    <property type="term" value="P:fatty acid biosynthetic process"/>
    <property type="evidence" value="ECO:0007669"/>
    <property type="project" value="InterPro"/>
</dbReference>
<protein>
    <submittedName>
        <fullName evidence="5">Beta-ketoacyl-[acyl-carrier-protein] synthase family protein</fullName>
    </submittedName>
</protein>
<dbReference type="InterPro" id="IPR000794">
    <property type="entry name" value="Beta-ketoacyl_synthase"/>
</dbReference>
<dbReference type="SUPFAM" id="SSF53901">
    <property type="entry name" value="Thiolase-like"/>
    <property type="match status" value="2"/>
</dbReference>
<evidence type="ECO:0000256" key="2">
    <source>
        <dbReference type="ARBA" id="ARBA00022679"/>
    </source>
</evidence>
<dbReference type="InterPro" id="IPR014030">
    <property type="entry name" value="Ketoacyl_synth_N"/>
</dbReference>
<comment type="caution">
    <text evidence="5">The sequence shown here is derived from an EMBL/GenBank/DDBJ whole genome shotgun (WGS) entry which is preliminary data.</text>
</comment>
<dbReference type="PANTHER" id="PTHR11712:SF336">
    <property type="entry name" value="3-OXOACYL-[ACYL-CARRIER-PROTEIN] SYNTHASE, MITOCHONDRIAL"/>
    <property type="match status" value="1"/>
</dbReference>
<organism evidence="5 6">
    <name type="scientific">Candidatus Avelusimicrobium gallicola</name>
    <dbReference type="NCBI Taxonomy" id="2562704"/>
    <lineage>
        <taxon>Bacteria</taxon>
        <taxon>Pseudomonadati</taxon>
        <taxon>Elusimicrobiota</taxon>
        <taxon>Elusimicrobia</taxon>
        <taxon>Elusimicrobiales</taxon>
        <taxon>Elusimicrobiaceae</taxon>
        <taxon>Candidatus Avelusimicrobium</taxon>
    </lineage>
</organism>
<dbReference type="EMBL" id="SUVG01000004">
    <property type="protein sequence ID" value="MBE6421316.1"/>
    <property type="molecule type" value="Genomic_DNA"/>
</dbReference>
<evidence type="ECO:0000259" key="4">
    <source>
        <dbReference type="PROSITE" id="PS52004"/>
    </source>
</evidence>
<dbReference type="InterPro" id="IPR018201">
    <property type="entry name" value="Ketoacyl_synth_AS"/>
</dbReference>
<dbReference type="InterPro" id="IPR016039">
    <property type="entry name" value="Thiolase-like"/>
</dbReference>
<dbReference type="Gene3D" id="3.40.47.10">
    <property type="match status" value="1"/>
</dbReference>
<proteinExistence type="inferred from homology"/>
<dbReference type="SMART" id="SM00825">
    <property type="entry name" value="PKS_KS"/>
    <property type="match status" value="1"/>
</dbReference>
<dbReference type="InterPro" id="IPR020841">
    <property type="entry name" value="PKS_Beta-ketoAc_synthase_dom"/>
</dbReference>
<keyword evidence="2 3" id="KW-0808">Transferase</keyword>
<dbReference type="Pfam" id="PF02801">
    <property type="entry name" value="Ketoacyl-synt_C"/>
    <property type="match status" value="1"/>
</dbReference>
<dbReference type="CDD" id="cd00834">
    <property type="entry name" value="KAS_I_II"/>
    <property type="match status" value="1"/>
</dbReference>
<dbReference type="PANTHER" id="PTHR11712">
    <property type="entry name" value="POLYKETIDE SYNTHASE-RELATED"/>
    <property type="match status" value="1"/>
</dbReference>
<accession>A0A928HG38</accession>
<dbReference type="PROSITE" id="PS00606">
    <property type="entry name" value="KS3_1"/>
    <property type="match status" value="1"/>
</dbReference>
<dbReference type="Proteomes" id="UP000725649">
    <property type="component" value="Unassembled WGS sequence"/>
</dbReference>
<evidence type="ECO:0000256" key="1">
    <source>
        <dbReference type="ARBA" id="ARBA00008467"/>
    </source>
</evidence>
<name>A0A928HG38_9BACT</name>